<dbReference type="EMBL" id="JACBZO010000001">
    <property type="protein sequence ID" value="NYI42539.1"/>
    <property type="molecule type" value="Genomic_DNA"/>
</dbReference>
<evidence type="ECO:0000313" key="2">
    <source>
        <dbReference type="Proteomes" id="UP000547973"/>
    </source>
</evidence>
<protein>
    <submittedName>
        <fullName evidence="1">Uncharacterized protein</fullName>
    </submittedName>
</protein>
<reference evidence="1 2" key="1">
    <citation type="submission" date="2020-07" db="EMBL/GenBank/DDBJ databases">
        <title>Sequencing the genomes of 1000 actinobacteria strains.</title>
        <authorList>
            <person name="Klenk H.-P."/>
        </authorList>
    </citation>
    <scope>NUCLEOTIDE SEQUENCE [LARGE SCALE GENOMIC DNA]</scope>
    <source>
        <strain evidence="1 2">DSM 19970</strain>
    </source>
</reference>
<dbReference type="RefSeq" id="WP_062074349.1">
    <property type="nucleotide sequence ID" value="NZ_BBRC01000002.1"/>
</dbReference>
<sequence>MTTSLDARLAQLRHQRREMRRELARIRWWLRLLQARRDLLIAHIAFPGETGAIDLDAAWEALAADAPTSRELAEAIWTEAPKGIPGSIDRIDALVARLLSYEARVSENAETVTADVVKAMGEAHRASVAHKVNHA</sequence>
<comment type="caution">
    <text evidence="1">The sequence shown here is derived from an EMBL/GenBank/DDBJ whole genome shotgun (WGS) entry which is preliminary data.</text>
</comment>
<dbReference type="AlphaFoldDB" id="A0A7Z0CJ09"/>
<proteinExistence type="predicted"/>
<organism evidence="1 2">
    <name type="scientific">Demequina lutea</name>
    <dbReference type="NCBI Taxonomy" id="431489"/>
    <lineage>
        <taxon>Bacteria</taxon>
        <taxon>Bacillati</taxon>
        <taxon>Actinomycetota</taxon>
        <taxon>Actinomycetes</taxon>
        <taxon>Micrococcales</taxon>
        <taxon>Demequinaceae</taxon>
        <taxon>Demequina</taxon>
    </lineage>
</organism>
<dbReference type="OrthoDB" id="4826063at2"/>
<keyword evidence="2" id="KW-1185">Reference proteome</keyword>
<accession>A0A7Z0CJ09</accession>
<gene>
    <name evidence="1" type="ORF">BKA03_002658</name>
</gene>
<evidence type="ECO:0000313" key="1">
    <source>
        <dbReference type="EMBL" id="NYI42539.1"/>
    </source>
</evidence>
<dbReference type="Proteomes" id="UP000547973">
    <property type="component" value="Unassembled WGS sequence"/>
</dbReference>
<name>A0A7Z0CJ09_9MICO</name>